<name>A0A8C7I674_ONCKI</name>
<keyword evidence="2" id="KW-0472">Membrane</keyword>
<evidence type="ECO:0000313" key="6">
    <source>
        <dbReference type="Proteomes" id="UP000694557"/>
    </source>
</evidence>
<dbReference type="GO" id="GO:0006325">
    <property type="term" value="P:chromatin organization"/>
    <property type="evidence" value="ECO:0007669"/>
    <property type="project" value="TreeGrafter"/>
</dbReference>
<feature type="compositionally biased region" description="Low complexity" evidence="1">
    <location>
        <begin position="340"/>
        <end position="349"/>
    </location>
</feature>
<feature type="domain" description="Hpc2-related" evidence="4">
    <location>
        <begin position="28"/>
        <end position="79"/>
    </location>
</feature>
<feature type="region of interest" description="Disordered" evidence="1">
    <location>
        <begin position="301"/>
        <end position="320"/>
    </location>
</feature>
<dbReference type="PANTHER" id="PTHR21669">
    <property type="entry name" value="CAPZ-INTERACTING PROTEIN AND RELATED PROTEINS"/>
    <property type="match status" value="1"/>
</dbReference>
<evidence type="ECO:0000313" key="5">
    <source>
        <dbReference type="Ensembl" id="ENSOKIP00005068838.1"/>
    </source>
</evidence>
<dbReference type="InterPro" id="IPR014840">
    <property type="entry name" value="HRD"/>
</dbReference>
<feature type="transmembrane region" description="Helical" evidence="2">
    <location>
        <begin position="394"/>
        <end position="414"/>
    </location>
</feature>
<evidence type="ECO:0000256" key="1">
    <source>
        <dbReference type="SAM" id="MobiDB-lite"/>
    </source>
</evidence>
<sequence length="442" mass="48543">MNPLSFVFLSRTLLLSCSLSVQGFGNKRKKDRIQDLVDIGYGYDNEDSFIDNSEAYDELVPASLSTKLGGFYVNSGPLQFRQASDTETDDDFMTKNQQPKPPKVINSMNMLEEKPKKKKRKKPAGPLSVTDMLRKFQKQKDKEKLKREKEREQQKFGLEKTTLPTTPYVSADPAGGGANMADPLLSLIGSTNDRAFLQAASTVDFDLDLDTLLDASAETLANQVVVAMTLTNQEVNAKNLAYEEVNGSILYYTLLSIFIDIYFVLIMVHLKSNNYNIIYIYIYILHYITVVPGLCGSAGGDPPTSTLESHTQTPIDPVPHPQDQIDLVSESISKPQAPKPSTQPVSDPQVQPPSQPVSGPQVQPPPQPTPLPEGLSPAIEKSAQDLALVCYRTLGFALCCALMLLSATLIDVLVDLVQAAKGLEGESKVKFFTPEVNAILLE</sequence>
<feature type="transmembrane region" description="Helical" evidence="2">
    <location>
        <begin position="277"/>
        <end position="299"/>
    </location>
</feature>
<dbReference type="AlphaFoldDB" id="A0A8C7I674"/>
<dbReference type="Proteomes" id="UP000694557">
    <property type="component" value="Unassembled WGS sequence"/>
</dbReference>
<organism evidence="5 6">
    <name type="scientific">Oncorhynchus kisutch</name>
    <name type="common">Coho salmon</name>
    <name type="synonym">Salmo kisutch</name>
    <dbReference type="NCBI Taxonomy" id="8019"/>
    <lineage>
        <taxon>Eukaryota</taxon>
        <taxon>Metazoa</taxon>
        <taxon>Chordata</taxon>
        <taxon>Craniata</taxon>
        <taxon>Vertebrata</taxon>
        <taxon>Euteleostomi</taxon>
        <taxon>Actinopterygii</taxon>
        <taxon>Neopterygii</taxon>
        <taxon>Teleostei</taxon>
        <taxon>Protacanthopterygii</taxon>
        <taxon>Salmoniformes</taxon>
        <taxon>Salmonidae</taxon>
        <taxon>Salmoninae</taxon>
        <taxon>Oncorhynchus</taxon>
    </lineage>
</organism>
<dbReference type="Ensembl" id="ENSOKIT00005073228.1">
    <property type="protein sequence ID" value="ENSOKIP00005068838.1"/>
    <property type="gene ID" value="ENSOKIG00005029569.1"/>
</dbReference>
<evidence type="ECO:0000256" key="3">
    <source>
        <dbReference type="SAM" id="SignalP"/>
    </source>
</evidence>
<evidence type="ECO:0000259" key="4">
    <source>
        <dbReference type="Pfam" id="PF08729"/>
    </source>
</evidence>
<feature type="compositionally biased region" description="Pro residues" evidence="1">
    <location>
        <begin position="362"/>
        <end position="371"/>
    </location>
</feature>
<keyword evidence="2" id="KW-1133">Transmembrane helix</keyword>
<keyword evidence="2" id="KW-0812">Transmembrane</keyword>
<feature type="chain" id="PRO_5034250490" description="Hpc2-related domain-containing protein" evidence="3">
    <location>
        <begin position="24"/>
        <end position="442"/>
    </location>
</feature>
<dbReference type="PANTHER" id="PTHR21669:SF12">
    <property type="entry name" value="UBINUCLEIN-1"/>
    <property type="match status" value="1"/>
</dbReference>
<feature type="compositionally biased region" description="Polar residues" evidence="1">
    <location>
        <begin position="303"/>
        <end position="314"/>
    </location>
</feature>
<dbReference type="Pfam" id="PF08729">
    <property type="entry name" value="HUN"/>
    <property type="match status" value="1"/>
</dbReference>
<keyword evidence="3" id="KW-0732">Signal</keyword>
<feature type="transmembrane region" description="Helical" evidence="2">
    <location>
        <begin position="249"/>
        <end position="270"/>
    </location>
</feature>
<reference evidence="5" key="1">
    <citation type="submission" date="2025-08" db="UniProtKB">
        <authorList>
            <consortium name="Ensembl"/>
        </authorList>
    </citation>
    <scope>IDENTIFICATION</scope>
</reference>
<feature type="region of interest" description="Disordered" evidence="1">
    <location>
        <begin position="333"/>
        <end position="376"/>
    </location>
</feature>
<feature type="region of interest" description="Disordered" evidence="1">
    <location>
        <begin position="84"/>
        <end position="130"/>
    </location>
</feature>
<accession>A0A8C7I674</accession>
<evidence type="ECO:0000256" key="2">
    <source>
        <dbReference type="SAM" id="Phobius"/>
    </source>
</evidence>
<dbReference type="GeneTree" id="ENSGT00940000158857"/>
<proteinExistence type="predicted"/>
<reference evidence="5" key="2">
    <citation type="submission" date="2025-09" db="UniProtKB">
        <authorList>
            <consortium name="Ensembl"/>
        </authorList>
    </citation>
    <scope>IDENTIFICATION</scope>
</reference>
<feature type="signal peptide" evidence="3">
    <location>
        <begin position="1"/>
        <end position="23"/>
    </location>
</feature>
<protein>
    <recommendedName>
        <fullName evidence="4">Hpc2-related domain-containing protein</fullName>
    </recommendedName>
</protein>
<dbReference type="GO" id="GO:0005634">
    <property type="term" value="C:nucleus"/>
    <property type="evidence" value="ECO:0007669"/>
    <property type="project" value="TreeGrafter"/>
</dbReference>
<keyword evidence="6" id="KW-1185">Reference proteome</keyword>